<protein>
    <submittedName>
        <fullName evidence="2">Uncharacterized protein</fullName>
    </submittedName>
</protein>
<reference evidence="2 3" key="1">
    <citation type="journal article" date="2016" name="Nat. Commun.">
        <title>Thousands of microbial genomes shed light on interconnected biogeochemical processes in an aquifer system.</title>
        <authorList>
            <person name="Anantharaman K."/>
            <person name="Brown C.T."/>
            <person name="Hug L.A."/>
            <person name="Sharon I."/>
            <person name="Castelle C.J."/>
            <person name="Probst A.J."/>
            <person name="Thomas B.C."/>
            <person name="Singh A."/>
            <person name="Wilkins M.J."/>
            <person name="Karaoz U."/>
            <person name="Brodie E.L."/>
            <person name="Williams K.H."/>
            <person name="Hubbard S.S."/>
            <person name="Banfield J.F."/>
        </authorList>
    </citation>
    <scope>NUCLEOTIDE SEQUENCE [LARGE SCALE GENOMIC DNA]</scope>
</reference>
<dbReference type="AlphaFoldDB" id="A0A1G2NDB6"/>
<keyword evidence="1" id="KW-1133">Transmembrane helix</keyword>
<proteinExistence type="predicted"/>
<feature type="transmembrane region" description="Helical" evidence="1">
    <location>
        <begin position="16"/>
        <end position="36"/>
    </location>
</feature>
<sequence>MIANVHRIDILFCRNMTLKIVLICLILFPIVILHYLNKIIEWSASPSWHNDEILDKWSCARERRKKYREENSPTAYDEAYEKMWLEEIGLEAAYLIQCGQSRAQEISYSDYKQWKERSNPDNGYALV</sequence>
<comment type="caution">
    <text evidence="2">The sequence shown here is derived from an EMBL/GenBank/DDBJ whole genome shotgun (WGS) entry which is preliminary data.</text>
</comment>
<keyword evidence="1" id="KW-0812">Transmembrane</keyword>
<gene>
    <name evidence="2" type="ORF">A2928_02670</name>
</gene>
<evidence type="ECO:0000313" key="3">
    <source>
        <dbReference type="Proteomes" id="UP000176221"/>
    </source>
</evidence>
<organism evidence="2 3">
    <name type="scientific">Candidatus Taylorbacteria bacterium RIFCSPLOWO2_01_FULL_45_15b</name>
    <dbReference type="NCBI Taxonomy" id="1802319"/>
    <lineage>
        <taxon>Bacteria</taxon>
        <taxon>Candidatus Tayloriibacteriota</taxon>
    </lineage>
</organism>
<keyword evidence="1" id="KW-0472">Membrane</keyword>
<evidence type="ECO:0000256" key="1">
    <source>
        <dbReference type="SAM" id="Phobius"/>
    </source>
</evidence>
<accession>A0A1G2NDB6</accession>
<dbReference type="Proteomes" id="UP000176221">
    <property type="component" value="Unassembled WGS sequence"/>
</dbReference>
<dbReference type="EMBL" id="MHRX01000018">
    <property type="protein sequence ID" value="OHA34064.1"/>
    <property type="molecule type" value="Genomic_DNA"/>
</dbReference>
<evidence type="ECO:0000313" key="2">
    <source>
        <dbReference type="EMBL" id="OHA34064.1"/>
    </source>
</evidence>
<name>A0A1G2NDB6_9BACT</name>